<evidence type="ECO:0000313" key="3">
    <source>
        <dbReference type="Proteomes" id="UP001454036"/>
    </source>
</evidence>
<reference evidence="2 3" key="1">
    <citation type="submission" date="2024-01" db="EMBL/GenBank/DDBJ databases">
        <title>The complete chloroplast genome sequence of Lithospermum erythrorhizon: insights into the phylogenetic relationship among Boraginaceae species and the maternal lineages of purple gromwells.</title>
        <authorList>
            <person name="Okada T."/>
            <person name="Watanabe K."/>
        </authorList>
    </citation>
    <scope>NUCLEOTIDE SEQUENCE [LARGE SCALE GENOMIC DNA]</scope>
</reference>
<dbReference type="InterPro" id="IPR041577">
    <property type="entry name" value="RT_RNaseH_2"/>
</dbReference>
<dbReference type="CDD" id="cd00303">
    <property type="entry name" value="retropepsin_like"/>
    <property type="match status" value="1"/>
</dbReference>
<sequence>MDTGSSADILYLQAYDRLGLPRKHLNPLSTPLTRFTEHSVYPTGIVELDLTVGEAPRSVTIRASFIVVDIADPSYNGLIGRPLLNALRAIVFPLHLKMKFPTSGGIGEAIGYQKKARVCYQLSIPQGMCLKDPPQQKRDRVMKLNQEGTEGDDTKTFRLGTKLSPQHQKEVVALVREFSEVFTWGPNDMPWVDPNIALHRLYVDPSFRPIKQKKRNFWDEKNLTIQKEWDEECTKAFLELENYLGSPKLLTRSEEGEDLQLYLAVSEGGVRSVLVRGVEGTQNPIYYVSHVLHVPEESYLLNDKFILAVVTTARKLKAYFEAHPIKMLSTN</sequence>
<dbReference type="Pfam" id="PF17919">
    <property type="entry name" value="RT_RNaseH_2"/>
    <property type="match status" value="1"/>
</dbReference>
<organism evidence="2 3">
    <name type="scientific">Lithospermum erythrorhizon</name>
    <name type="common">Purple gromwell</name>
    <name type="synonym">Lithospermum officinale var. erythrorhizon</name>
    <dbReference type="NCBI Taxonomy" id="34254"/>
    <lineage>
        <taxon>Eukaryota</taxon>
        <taxon>Viridiplantae</taxon>
        <taxon>Streptophyta</taxon>
        <taxon>Embryophyta</taxon>
        <taxon>Tracheophyta</taxon>
        <taxon>Spermatophyta</taxon>
        <taxon>Magnoliopsida</taxon>
        <taxon>eudicotyledons</taxon>
        <taxon>Gunneridae</taxon>
        <taxon>Pentapetalae</taxon>
        <taxon>asterids</taxon>
        <taxon>lamiids</taxon>
        <taxon>Boraginales</taxon>
        <taxon>Boraginaceae</taxon>
        <taxon>Boraginoideae</taxon>
        <taxon>Lithospermeae</taxon>
        <taxon>Lithospermum</taxon>
    </lineage>
</organism>
<dbReference type="AlphaFoldDB" id="A0AAV3Q3G5"/>
<gene>
    <name evidence="2" type="ORF">LIER_14747</name>
</gene>
<dbReference type="InterPro" id="IPR021109">
    <property type="entry name" value="Peptidase_aspartic_dom_sf"/>
</dbReference>
<name>A0AAV3Q3G5_LITER</name>
<proteinExistence type="predicted"/>
<comment type="caution">
    <text evidence="2">The sequence shown here is derived from an EMBL/GenBank/DDBJ whole genome shotgun (WGS) entry which is preliminary data.</text>
</comment>
<evidence type="ECO:0000313" key="2">
    <source>
        <dbReference type="EMBL" id="GAA0157491.1"/>
    </source>
</evidence>
<evidence type="ECO:0000259" key="1">
    <source>
        <dbReference type="Pfam" id="PF17919"/>
    </source>
</evidence>
<keyword evidence="3" id="KW-1185">Reference proteome</keyword>
<dbReference type="EMBL" id="BAABME010003118">
    <property type="protein sequence ID" value="GAA0157491.1"/>
    <property type="molecule type" value="Genomic_DNA"/>
</dbReference>
<dbReference type="InterPro" id="IPR043502">
    <property type="entry name" value="DNA/RNA_pol_sf"/>
</dbReference>
<dbReference type="Gene3D" id="2.40.70.10">
    <property type="entry name" value="Acid Proteases"/>
    <property type="match status" value="1"/>
</dbReference>
<dbReference type="PANTHER" id="PTHR48475">
    <property type="entry name" value="RIBONUCLEASE H"/>
    <property type="match status" value="1"/>
</dbReference>
<protein>
    <recommendedName>
        <fullName evidence="1">Reverse transcriptase/retrotransposon-derived protein RNase H-like domain-containing protein</fullName>
    </recommendedName>
</protein>
<accession>A0AAV3Q3G5</accession>
<dbReference type="Proteomes" id="UP001454036">
    <property type="component" value="Unassembled WGS sequence"/>
</dbReference>
<dbReference type="SUPFAM" id="SSF56672">
    <property type="entry name" value="DNA/RNA polymerases"/>
    <property type="match status" value="1"/>
</dbReference>
<dbReference type="PANTHER" id="PTHR48475:SF2">
    <property type="entry name" value="RIBONUCLEASE H"/>
    <property type="match status" value="1"/>
</dbReference>
<feature type="domain" description="Reverse transcriptase/retrotransposon-derived protein RNase H-like" evidence="1">
    <location>
        <begin position="229"/>
        <end position="326"/>
    </location>
</feature>